<sequence>MAFPNFTDVAGAVVLLFLADSSPAPSPPPPPPTVRLLKHGGCLRRNGTGGRSDPYVYMGKFTATVAVRNLGT</sequence>
<organism evidence="2 3">
    <name type="scientific">Oryza sativa subsp. indica</name>
    <name type="common">Rice</name>
    <dbReference type="NCBI Taxonomy" id="39946"/>
    <lineage>
        <taxon>Eukaryota</taxon>
        <taxon>Viridiplantae</taxon>
        <taxon>Streptophyta</taxon>
        <taxon>Embryophyta</taxon>
        <taxon>Tracheophyta</taxon>
        <taxon>Spermatophyta</taxon>
        <taxon>Magnoliopsida</taxon>
        <taxon>Liliopsida</taxon>
        <taxon>Poales</taxon>
        <taxon>Poaceae</taxon>
        <taxon>BOP clade</taxon>
        <taxon>Oryzoideae</taxon>
        <taxon>Oryzeae</taxon>
        <taxon>Oryzinae</taxon>
        <taxon>Oryza</taxon>
        <taxon>Oryza sativa</taxon>
    </lineage>
</organism>
<evidence type="ECO:0000256" key="1">
    <source>
        <dbReference type="SAM" id="SignalP"/>
    </source>
</evidence>
<name>B8AE33_ORYSI</name>
<dbReference type="HOGENOM" id="CLU_2726681_0_0_1"/>
<proteinExistence type="predicted"/>
<feature type="chain" id="PRO_5002867700" evidence="1">
    <location>
        <begin position="24"/>
        <end position="72"/>
    </location>
</feature>
<gene>
    <name evidence="2" type="ORF">OsI_09248</name>
</gene>
<dbReference type="STRING" id="39946.B8AE33"/>
<feature type="signal peptide" evidence="1">
    <location>
        <begin position="1"/>
        <end position="23"/>
    </location>
</feature>
<evidence type="ECO:0000313" key="2">
    <source>
        <dbReference type="EMBL" id="EEC74157.1"/>
    </source>
</evidence>
<accession>B8AE33</accession>
<keyword evidence="1" id="KW-0732">Signal</keyword>
<dbReference type="AlphaFoldDB" id="B8AE33"/>
<dbReference type="EMBL" id="CM000127">
    <property type="protein sequence ID" value="EEC74157.1"/>
    <property type="molecule type" value="Genomic_DNA"/>
</dbReference>
<evidence type="ECO:0000313" key="3">
    <source>
        <dbReference type="Proteomes" id="UP000007015"/>
    </source>
</evidence>
<keyword evidence="3" id="KW-1185">Reference proteome</keyword>
<protein>
    <submittedName>
        <fullName evidence="2">Uncharacterized protein</fullName>
    </submittedName>
</protein>
<dbReference type="Gramene" id="BGIOSGA005455-TA">
    <property type="protein sequence ID" value="BGIOSGA005455-PA"/>
    <property type="gene ID" value="BGIOSGA005455"/>
</dbReference>
<reference evidence="2 3" key="1">
    <citation type="journal article" date="2005" name="PLoS Biol.">
        <title>The genomes of Oryza sativa: a history of duplications.</title>
        <authorList>
            <person name="Yu J."/>
            <person name="Wang J."/>
            <person name="Lin W."/>
            <person name="Li S."/>
            <person name="Li H."/>
            <person name="Zhou J."/>
            <person name="Ni P."/>
            <person name="Dong W."/>
            <person name="Hu S."/>
            <person name="Zeng C."/>
            <person name="Zhang J."/>
            <person name="Zhang Y."/>
            <person name="Li R."/>
            <person name="Xu Z."/>
            <person name="Li S."/>
            <person name="Li X."/>
            <person name="Zheng H."/>
            <person name="Cong L."/>
            <person name="Lin L."/>
            <person name="Yin J."/>
            <person name="Geng J."/>
            <person name="Li G."/>
            <person name="Shi J."/>
            <person name="Liu J."/>
            <person name="Lv H."/>
            <person name="Li J."/>
            <person name="Wang J."/>
            <person name="Deng Y."/>
            <person name="Ran L."/>
            <person name="Shi X."/>
            <person name="Wang X."/>
            <person name="Wu Q."/>
            <person name="Li C."/>
            <person name="Ren X."/>
            <person name="Wang J."/>
            <person name="Wang X."/>
            <person name="Li D."/>
            <person name="Liu D."/>
            <person name="Zhang X."/>
            <person name="Ji Z."/>
            <person name="Zhao W."/>
            <person name="Sun Y."/>
            <person name="Zhang Z."/>
            <person name="Bao J."/>
            <person name="Han Y."/>
            <person name="Dong L."/>
            <person name="Ji J."/>
            <person name="Chen P."/>
            <person name="Wu S."/>
            <person name="Liu J."/>
            <person name="Xiao Y."/>
            <person name="Bu D."/>
            <person name="Tan J."/>
            <person name="Yang L."/>
            <person name="Ye C."/>
            <person name="Zhang J."/>
            <person name="Xu J."/>
            <person name="Zhou Y."/>
            <person name="Yu Y."/>
            <person name="Zhang B."/>
            <person name="Zhuang S."/>
            <person name="Wei H."/>
            <person name="Liu B."/>
            <person name="Lei M."/>
            <person name="Yu H."/>
            <person name="Li Y."/>
            <person name="Xu H."/>
            <person name="Wei S."/>
            <person name="He X."/>
            <person name="Fang L."/>
            <person name="Zhang Z."/>
            <person name="Zhang Y."/>
            <person name="Huang X."/>
            <person name="Su Z."/>
            <person name="Tong W."/>
            <person name="Li J."/>
            <person name="Tong Z."/>
            <person name="Li S."/>
            <person name="Ye J."/>
            <person name="Wang L."/>
            <person name="Fang L."/>
            <person name="Lei T."/>
            <person name="Chen C."/>
            <person name="Chen H."/>
            <person name="Xu Z."/>
            <person name="Li H."/>
            <person name="Huang H."/>
            <person name="Zhang F."/>
            <person name="Xu H."/>
            <person name="Li N."/>
            <person name="Zhao C."/>
            <person name="Li S."/>
            <person name="Dong L."/>
            <person name="Huang Y."/>
            <person name="Li L."/>
            <person name="Xi Y."/>
            <person name="Qi Q."/>
            <person name="Li W."/>
            <person name="Zhang B."/>
            <person name="Hu W."/>
            <person name="Zhang Y."/>
            <person name="Tian X."/>
            <person name="Jiao Y."/>
            <person name="Liang X."/>
            <person name="Jin J."/>
            <person name="Gao L."/>
            <person name="Zheng W."/>
            <person name="Hao B."/>
            <person name="Liu S."/>
            <person name="Wang W."/>
            <person name="Yuan L."/>
            <person name="Cao M."/>
            <person name="McDermott J."/>
            <person name="Samudrala R."/>
            <person name="Wang J."/>
            <person name="Wong G.K."/>
            <person name="Yang H."/>
        </authorList>
    </citation>
    <scope>NUCLEOTIDE SEQUENCE [LARGE SCALE GENOMIC DNA]</scope>
    <source>
        <strain evidence="3">cv. 93-11</strain>
    </source>
</reference>
<dbReference type="Proteomes" id="UP000007015">
    <property type="component" value="Chromosome 2"/>
</dbReference>